<reference evidence="1 2" key="1">
    <citation type="submission" date="2018-11" db="EMBL/GenBank/DDBJ databases">
        <authorList>
            <consortium name="Pathogen Informatics"/>
        </authorList>
    </citation>
    <scope>NUCLEOTIDE SEQUENCE [LARGE SCALE GENOMIC DNA]</scope>
    <source>
        <strain>Denwood</strain>
        <strain evidence="2">Zambia</strain>
    </source>
</reference>
<dbReference type="EMBL" id="UZAL01031026">
    <property type="protein sequence ID" value="VDP56579.1"/>
    <property type="molecule type" value="Genomic_DNA"/>
</dbReference>
<dbReference type="AlphaFoldDB" id="A0A183P9C4"/>
<sequence>MTSVLPGKYGKENKSSFSIDPNSIRNVLRLPKHDLRVQLGASIFSGYIRRLHTSHLIPKWYLLE</sequence>
<dbReference type="Proteomes" id="UP000269396">
    <property type="component" value="Unassembled WGS sequence"/>
</dbReference>
<organism evidence="1 2">
    <name type="scientific">Schistosoma mattheei</name>
    <dbReference type="NCBI Taxonomy" id="31246"/>
    <lineage>
        <taxon>Eukaryota</taxon>
        <taxon>Metazoa</taxon>
        <taxon>Spiralia</taxon>
        <taxon>Lophotrochozoa</taxon>
        <taxon>Platyhelminthes</taxon>
        <taxon>Trematoda</taxon>
        <taxon>Digenea</taxon>
        <taxon>Strigeidida</taxon>
        <taxon>Schistosomatoidea</taxon>
        <taxon>Schistosomatidae</taxon>
        <taxon>Schistosoma</taxon>
    </lineage>
</organism>
<accession>A0A183P9C4</accession>
<evidence type="ECO:0000313" key="1">
    <source>
        <dbReference type="EMBL" id="VDP56579.1"/>
    </source>
</evidence>
<protein>
    <submittedName>
        <fullName evidence="1">Uncharacterized protein</fullName>
    </submittedName>
</protein>
<gene>
    <name evidence="1" type="ORF">SMTD_LOCUS10960</name>
</gene>
<proteinExistence type="predicted"/>
<keyword evidence="2" id="KW-1185">Reference proteome</keyword>
<name>A0A183P9C4_9TREM</name>
<evidence type="ECO:0000313" key="2">
    <source>
        <dbReference type="Proteomes" id="UP000269396"/>
    </source>
</evidence>